<evidence type="ECO:0000259" key="2">
    <source>
        <dbReference type="Pfam" id="PF05424"/>
    </source>
</evidence>
<dbReference type="Gene3D" id="1.20.1310.20">
    <property type="entry name" value="Duffy-antigen binding domain"/>
    <property type="match status" value="1"/>
</dbReference>
<reference evidence="4 5" key="2">
    <citation type="submission" date="2013-02" db="EMBL/GenBank/DDBJ databases">
        <title>The Genome Sequence of Plasmodium falciparum Tanzania (2000708).</title>
        <authorList>
            <consortium name="The Broad Institute Genome Sequencing Platform"/>
            <consortium name="The Broad Institute Genome Sequencing Center for Infectious Disease"/>
            <person name="Neafsey D."/>
            <person name="Cheeseman I."/>
            <person name="Volkman S."/>
            <person name="Adams J."/>
            <person name="Walker B."/>
            <person name="Young S.K."/>
            <person name="Zeng Q."/>
            <person name="Gargeya S."/>
            <person name="Fitzgerald M."/>
            <person name="Haas B."/>
            <person name="Abouelleil A."/>
            <person name="Alvarado L."/>
            <person name="Arachchi H.M."/>
            <person name="Berlin A.M."/>
            <person name="Chapman S.B."/>
            <person name="Dewar J."/>
            <person name="Goldberg J."/>
            <person name="Griggs A."/>
            <person name="Gujja S."/>
            <person name="Hansen M."/>
            <person name="Howarth C."/>
            <person name="Imamovic A."/>
            <person name="Larimer J."/>
            <person name="McCowan C."/>
            <person name="Murphy C."/>
            <person name="Neiman D."/>
            <person name="Pearson M."/>
            <person name="Priest M."/>
            <person name="Roberts A."/>
            <person name="Saif S."/>
            <person name="Shea T."/>
            <person name="Sisk P."/>
            <person name="Sykes S."/>
            <person name="Wortman J."/>
            <person name="Nusbaum C."/>
            <person name="Birren B."/>
        </authorList>
    </citation>
    <scope>NUCLEOTIDE SEQUENCE [LARGE SCALE GENOMIC DNA]</scope>
    <source>
        <strain evidence="5">Tanzania (2000708)</strain>
    </source>
</reference>
<dbReference type="InterPro" id="IPR008602">
    <property type="entry name" value="Duffy-antigen-binding"/>
</dbReference>
<evidence type="ECO:0000313" key="4">
    <source>
        <dbReference type="EMBL" id="ETW32942.1"/>
    </source>
</evidence>
<name>A0A024VWY3_PLAFA</name>
<dbReference type="OrthoDB" id="379270at2759"/>
<dbReference type="GO" id="GO:0046789">
    <property type="term" value="F:host cell surface receptor binding"/>
    <property type="evidence" value="ECO:0007669"/>
    <property type="project" value="InterPro"/>
</dbReference>
<feature type="domain" description="Duffy-antigen binding" evidence="2">
    <location>
        <begin position="127"/>
        <end position="215"/>
    </location>
</feature>
<dbReference type="SUPFAM" id="SSF140924">
    <property type="entry name" value="Duffy binding domain-like"/>
    <property type="match status" value="1"/>
</dbReference>
<dbReference type="InterPro" id="IPR029210">
    <property type="entry name" value="PfEMP1_NTS"/>
</dbReference>
<organism evidence="4 5">
    <name type="scientific">Plasmodium falciparum Tanzania</name>
    <name type="common">2000708</name>
    <dbReference type="NCBI Taxonomy" id="1036725"/>
    <lineage>
        <taxon>Eukaryota</taxon>
        <taxon>Sar</taxon>
        <taxon>Alveolata</taxon>
        <taxon>Apicomplexa</taxon>
        <taxon>Aconoidasida</taxon>
        <taxon>Haemosporida</taxon>
        <taxon>Plasmodiidae</taxon>
        <taxon>Plasmodium</taxon>
        <taxon>Plasmodium (Laverania)</taxon>
    </lineage>
</organism>
<evidence type="ECO:0000259" key="3">
    <source>
        <dbReference type="Pfam" id="PF15447"/>
    </source>
</evidence>
<gene>
    <name evidence="4" type="ORF">PFTANZ_06339</name>
</gene>
<dbReference type="InterPro" id="IPR042202">
    <property type="entry name" value="Duffy-ag-bd_sf"/>
</dbReference>
<feature type="region of interest" description="Disordered" evidence="1">
    <location>
        <begin position="1"/>
        <end position="21"/>
    </location>
</feature>
<accession>A0A024VWY3</accession>
<evidence type="ECO:0000256" key="1">
    <source>
        <dbReference type="SAM" id="MobiDB-lite"/>
    </source>
</evidence>
<feature type="domain" description="Plasmodium falciparum erythrocyte membrane protein-1 N-terminal segment" evidence="3">
    <location>
        <begin position="23"/>
        <end position="60"/>
    </location>
</feature>
<proteinExistence type="predicted"/>
<sequence length="236" mass="25886">MAKGGGQVDAAGSSGGDGVEDATAKHMFDRIGQQVHDEIVKNDEAKKYIKELEGKLSLASIWNELASTADTCELVKEYYTKRLGGNSNRYPCGTRKEEVNRFSDKQQAEYDNKKMKCSNGSNGKDEGACASFRRLHLCNKNMENMDTNNNYSKAKHDLLLDVCMAAYYEGDSIKTHYTPHQVTYSDSASQLCTVLARSFADIGDIVRGRDLYGGNIGGLQIGTPCGKQLHVTTTTS</sequence>
<dbReference type="AlphaFoldDB" id="A0A024VWY3"/>
<dbReference type="Proteomes" id="UP000030708">
    <property type="component" value="Unassembled WGS sequence"/>
</dbReference>
<protein>
    <submittedName>
        <fullName evidence="4">Uncharacterized protein</fullName>
    </submittedName>
</protein>
<reference evidence="4 5" key="1">
    <citation type="submission" date="2013-02" db="EMBL/GenBank/DDBJ databases">
        <title>The Genome Annotation of Plasmodium falciparum Tanzania (2000708).</title>
        <authorList>
            <consortium name="The Broad Institute Genome Sequencing Platform"/>
            <consortium name="The Broad Institute Genome Sequencing Center for Infectious Disease"/>
            <person name="Neafsey D."/>
            <person name="Hoffman S."/>
            <person name="Volkman S."/>
            <person name="Rosenthal P."/>
            <person name="Walker B."/>
            <person name="Young S.K."/>
            <person name="Zeng Q."/>
            <person name="Gargeya S."/>
            <person name="Fitzgerald M."/>
            <person name="Haas B."/>
            <person name="Abouelleil A."/>
            <person name="Allen A.W."/>
            <person name="Alvarado L."/>
            <person name="Arachchi H.M."/>
            <person name="Berlin A.M."/>
            <person name="Chapman S.B."/>
            <person name="Gainer-Dewar J."/>
            <person name="Goldberg J."/>
            <person name="Griggs A."/>
            <person name="Gujja S."/>
            <person name="Hansen M."/>
            <person name="Howarth C."/>
            <person name="Imamovic A."/>
            <person name="Ireland A."/>
            <person name="Larimer J."/>
            <person name="McCowan C."/>
            <person name="Murphy C."/>
            <person name="Pearson M."/>
            <person name="Poon T.W."/>
            <person name="Priest M."/>
            <person name="Roberts A."/>
            <person name="Saif S."/>
            <person name="Shea T."/>
            <person name="Sisk P."/>
            <person name="Sykes S."/>
            <person name="Wortman J."/>
            <person name="Nusbaum C."/>
            <person name="Birren B."/>
        </authorList>
    </citation>
    <scope>NUCLEOTIDE SEQUENCE [LARGE SCALE GENOMIC DNA]</scope>
    <source>
        <strain evidence="5">Tanzania (2000708)</strain>
    </source>
</reference>
<dbReference type="Pfam" id="PF05424">
    <property type="entry name" value="Duffy_binding"/>
    <property type="match status" value="1"/>
</dbReference>
<feature type="compositionally biased region" description="Gly residues" evidence="1">
    <location>
        <begin position="1"/>
        <end position="17"/>
    </location>
</feature>
<dbReference type="GO" id="GO:0016020">
    <property type="term" value="C:membrane"/>
    <property type="evidence" value="ECO:0007669"/>
    <property type="project" value="InterPro"/>
</dbReference>
<dbReference type="Pfam" id="PF15447">
    <property type="entry name" value="NTS"/>
    <property type="match status" value="1"/>
</dbReference>
<dbReference type="EMBL" id="KI926974">
    <property type="protein sequence ID" value="ETW32942.1"/>
    <property type="molecule type" value="Genomic_DNA"/>
</dbReference>
<evidence type="ECO:0000313" key="5">
    <source>
        <dbReference type="Proteomes" id="UP000030708"/>
    </source>
</evidence>